<dbReference type="InterPro" id="IPR020094">
    <property type="entry name" value="TruA/RsuA/RluB/E/F_N"/>
</dbReference>
<gene>
    <name evidence="5" type="ORF">SCF082_LOCUS44789</name>
</gene>
<name>A0ABP0R6D1_9DINO</name>
<dbReference type="EMBL" id="CAXAMM010040784">
    <property type="protein sequence ID" value="CAK9095348.1"/>
    <property type="molecule type" value="Genomic_DNA"/>
</dbReference>
<evidence type="ECO:0000256" key="1">
    <source>
        <dbReference type="ARBA" id="ARBA00009375"/>
    </source>
</evidence>
<keyword evidence="6" id="KW-1185">Reference proteome</keyword>
<dbReference type="Gene3D" id="3.30.70.580">
    <property type="entry name" value="Pseudouridine synthase I, catalytic domain, N-terminal subdomain"/>
    <property type="match status" value="1"/>
</dbReference>
<accession>A0ABP0R6D1</accession>
<evidence type="ECO:0000313" key="5">
    <source>
        <dbReference type="EMBL" id="CAK9095348.1"/>
    </source>
</evidence>
<dbReference type="InterPro" id="IPR020095">
    <property type="entry name" value="PsdUridine_synth_TruA_C"/>
</dbReference>
<sequence>MPKCLNWGPDSVALTTNCCGVACWLGAARLDALRPSNLPTVSDAAKREDQDERKTKTWFLVLAYDGTDFAGWQRQAEGVRTLQGELEKALALIFRFPVKTLGASRTDAGVHAHGQVCHFESPEYWDSDASDDVLLKRLRLTLPAALLARRIGRAPEGFHARLSSCRKTYSYRLSTSLELFPFEARRCWACGALNLAKLQEGLRTLDGRPLDWTAFSMGDYEPEYHGPVVKTVQLLLKVEAPDRLVLYATGERFLYKMVRRIVGALVEVGKGRLCPEGLVEADRREIPTAPPQGLTLEEVLYPEEIQTLLTADTGGGRQKDKTDERAALARTRRLLLGDEPEEDKEEEGPGAVYRGARGVIGEGDRQRQYRLDTDEPETAEALSKLARDVRQADLSAKTRSMAFQSKFLTHDLDMADLFKERLRLPLDITDLPLEEERSSELRRFRIKKKRAHDNDQLSFVSPGQRRQHLKEIERAVLKTSDEEAVRSARFRDRAPRRCIVAALPGASMLLEDLQMGLGAAASNRNSTSTWSSSNS</sequence>
<evidence type="ECO:0000259" key="4">
    <source>
        <dbReference type="Pfam" id="PF01416"/>
    </source>
</evidence>
<evidence type="ECO:0000256" key="3">
    <source>
        <dbReference type="ARBA" id="ARBA00023235"/>
    </source>
</evidence>
<dbReference type="CDD" id="cd02570">
    <property type="entry name" value="PseudoU_synth_EcTruA"/>
    <property type="match status" value="1"/>
</dbReference>
<dbReference type="Pfam" id="PF01416">
    <property type="entry name" value="PseudoU_synth_1"/>
    <property type="match status" value="1"/>
</dbReference>
<dbReference type="InterPro" id="IPR020097">
    <property type="entry name" value="PsdUridine_synth_TruA_a/b_dom"/>
</dbReference>
<evidence type="ECO:0000256" key="2">
    <source>
        <dbReference type="ARBA" id="ARBA00022694"/>
    </source>
</evidence>
<dbReference type="InterPro" id="IPR020103">
    <property type="entry name" value="PsdUridine_synth_cat_dom_sf"/>
</dbReference>
<comment type="similarity">
    <text evidence="1">Belongs to the tRNA pseudouridine synthase TruA family.</text>
</comment>
<dbReference type="SUPFAM" id="SSF55120">
    <property type="entry name" value="Pseudouridine synthase"/>
    <property type="match status" value="1"/>
</dbReference>
<reference evidence="5 6" key="1">
    <citation type="submission" date="2024-02" db="EMBL/GenBank/DDBJ databases">
        <authorList>
            <person name="Chen Y."/>
            <person name="Shah S."/>
            <person name="Dougan E. K."/>
            <person name="Thang M."/>
            <person name="Chan C."/>
        </authorList>
    </citation>
    <scope>NUCLEOTIDE SEQUENCE [LARGE SCALE GENOMIC DNA]</scope>
</reference>
<dbReference type="GO" id="GO:0016853">
    <property type="term" value="F:isomerase activity"/>
    <property type="evidence" value="ECO:0007669"/>
    <property type="project" value="UniProtKB-KW"/>
</dbReference>
<comment type="caution">
    <text evidence="5">The sequence shown here is derived from an EMBL/GenBank/DDBJ whole genome shotgun (WGS) entry which is preliminary data.</text>
</comment>
<proteinExistence type="inferred from homology"/>
<feature type="domain" description="Pseudouridine synthase I TruA alpha/beta" evidence="4">
    <location>
        <begin position="242"/>
        <end position="302"/>
    </location>
</feature>
<dbReference type="Proteomes" id="UP001642464">
    <property type="component" value="Unassembled WGS sequence"/>
</dbReference>
<dbReference type="Gene3D" id="3.30.70.660">
    <property type="entry name" value="Pseudouridine synthase I, catalytic domain, C-terminal subdomain"/>
    <property type="match status" value="1"/>
</dbReference>
<keyword evidence="2" id="KW-0819">tRNA processing</keyword>
<organism evidence="5 6">
    <name type="scientific">Durusdinium trenchii</name>
    <dbReference type="NCBI Taxonomy" id="1381693"/>
    <lineage>
        <taxon>Eukaryota</taxon>
        <taxon>Sar</taxon>
        <taxon>Alveolata</taxon>
        <taxon>Dinophyceae</taxon>
        <taxon>Suessiales</taxon>
        <taxon>Symbiodiniaceae</taxon>
        <taxon>Durusdinium</taxon>
    </lineage>
</organism>
<dbReference type="PANTHER" id="PTHR11142">
    <property type="entry name" value="PSEUDOURIDYLATE SYNTHASE"/>
    <property type="match status" value="1"/>
</dbReference>
<keyword evidence="3 5" id="KW-0413">Isomerase</keyword>
<dbReference type="HAMAP" id="MF_00171">
    <property type="entry name" value="TruA"/>
    <property type="match status" value="1"/>
</dbReference>
<dbReference type="PANTHER" id="PTHR11142:SF0">
    <property type="entry name" value="TRNA PSEUDOURIDINE SYNTHASE-LIKE 1"/>
    <property type="match status" value="1"/>
</dbReference>
<evidence type="ECO:0000313" key="6">
    <source>
        <dbReference type="Proteomes" id="UP001642464"/>
    </source>
</evidence>
<dbReference type="InterPro" id="IPR001406">
    <property type="entry name" value="PsdUridine_synth_TruA"/>
</dbReference>
<protein>
    <submittedName>
        <fullName evidence="5">tRNA pseudouridine synthase A (tRNA pseudouridine(38-40) synthase) (tRNA pseudouridylate synthase I) (tRNA-uridine isomerase I)</fullName>
    </submittedName>
</protein>